<comment type="caution">
    <text evidence="2">The sequence shown here is derived from an EMBL/GenBank/DDBJ whole genome shotgun (WGS) entry which is preliminary data.</text>
</comment>
<organism evidence="2 3">
    <name type="scientific">Henosepilachna vigintioctopunctata</name>
    <dbReference type="NCBI Taxonomy" id="420089"/>
    <lineage>
        <taxon>Eukaryota</taxon>
        <taxon>Metazoa</taxon>
        <taxon>Ecdysozoa</taxon>
        <taxon>Arthropoda</taxon>
        <taxon>Hexapoda</taxon>
        <taxon>Insecta</taxon>
        <taxon>Pterygota</taxon>
        <taxon>Neoptera</taxon>
        <taxon>Endopterygota</taxon>
        <taxon>Coleoptera</taxon>
        <taxon>Polyphaga</taxon>
        <taxon>Cucujiformia</taxon>
        <taxon>Coccinelloidea</taxon>
        <taxon>Coccinellidae</taxon>
        <taxon>Epilachninae</taxon>
        <taxon>Epilachnini</taxon>
        <taxon>Henosepilachna</taxon>
    </lineage>
</organism>
<evidence type="ECO:0000256" key="1">
    <source>
        <dbReference type="SAM" id="MobiDB-lite"/>
    </source>
</evidence>
<evidence type="ECO:0000313" key="3">
    <source>
        <dbReference type="Proteomes" id="UP001431783"/>
    </source>
</evidence>
<accession>A0AAW1V882</accession>
<protein>
    <submittedName>
        <fullName evidence="2">Uncharacterized protein</fullName>
    </submittedName>
</protein>
<name>A0AAW1V882_9CUCU</name>
<dbReference type="Proteomes" id="UP001431783">
    <property type="component" value="Unassembled WGS sequence"/>
</dbReference>
<sequence>MSVKVHHGTFVFYRFGSKTPTEPQQSSGLRSTTKRFAKDRNRANEREKYDLKSISSFGRVHLPHSRTRPSERAGSRRNASTQSRSFDSEPRCPVLSLCGATDLLAVSCPRGSNSGSVTVHPFEREANIRSACSRQTVGRQGVQRKRAL</sequence>
<dbReference type="AlphaFoldDB" id="A0AAW1V882"/>
<feature type="compositionally biased region" description="Basic and acidic residues" evidence="1">
    <location>
        <begin position="36"/>
        <end position="51"/>
    </location>
</feature>
<keyword evidence="3" id="KW-1185">Reference proteome</keyword>
<feature type="region of interest" description="Disordered" evidence="1">
    <location>
        <begin position="16"/>
        <end position="90"/>
    </location>
</feature>
<reference evidence="2 3" key="1">
    <citation type="submission" date="2023-03" db="EMBL/GenBank/DDBJ databases">
        <title>Genome insight into feeding habits of ladybird beetles.</title>
        <authorList>
            <person name="Li H.-S."/>
            <person name="Huang Y.-H."/>
            <person name="Pang H."/>
        </authorList>
    </citation>
    <scope>NUCLEOTIDE SEQUENCE [LARGE SCALE GENOMIC DNA]</scope>
    <source>
        <strain evidence="2">SYSU_2023b</strain>
        <tissue evidence="2">Whole body</tissue>
    </source>
</reference>
<proteinExistence type="predicted"/>
<evidence type="ECO:0000313" key="2">
    <source>
        <dbReference type="EMBL" id="KAK9889633.1"/>
    </source>
</evidence>
<feature type="compositionally biased region" description="Polar residues" evidence="1">
    <location>
        <begin position="18"/>
        <end position="31"/>
    </location>
</feature>
<gene>
    <name evidence="2" type="ORF">WA026_007008</name>
</gene>
<dbReference type="EMBL" id="JARQZJ010000123">
    <property type="protein sequence ID" value="KAK9889633.1"/>
    <property type="molecule type" value="Genomic_DNA"/>
</dbReference>